<keyword evidence="3" id="KW-1185">Reference proteome</keyword>
<dbReference type="AlphaFoldDB" id="A0A9P6H586"/>
<reference evidence="2" key="2">
    <citation type="submission" date="2020-11" db="EMBL/GenBank/DDBJ databases">
        <authorList>
            <consortium name="DOE Joint Genome Institute"/>
            <person name="Kuo A."/>
            <person name="Miyauchi S."/>
            <person name="Kiss E."/>
            <person name="Drula E."/>
            <person name="Kohler A."/>
            <person name="Sanchez-Garcia M."/>
            <person name="Andreopoulos B."/>
            <person name="Barry K.W."/>
            <person name="Bonito G."/>
            <person name="Buee M."/>
            <person name="Carver A."/>
            <person name="Chen C."/>
            <person name="Cichocki N."/>
            <person name="Clum A."/>
            <person name="Culley D."/>
            <person name="Crous P.W."/>
            <person name="Fauchery L."/>
            <person name="Girlanda M."/>
            <person name="Hayes R."/>
            <person name="Keri Z."/>
            <person name="Labutti K."/>
            <person name="Lipzen A."/>
            <person name="Lombard V."/>
            <person name="Magnuson J."/>
            <person name="Maillard F."/>
            <person name="Morin E."/>
            <person name="Murat C."/>
            <person name="Nolan M."/>
            <person name="Ohm R."/>
            <person name="Pangilinan J."/>
            <person name="Pereira M."/>
            <person name="Perotto S."/>
            <person name="Peter M."/>
            <person name="Riley R."/>
            <person name="Sitrit Y."/>
            <person name="Stielow B."/>
            <person name="Szollosi G."/>
            <person name="Zifcakova L."/>
            <person name="Stursova M."/>
            <person name="Spatafora J.W."/>
            <person name="Tedersoo L."/>
            <person name="Vaario L.-M."/>
            <person name="Yamada A."/>
            <person name="Yan M."/>
            <person name="Wang P."/>
            <person name="Xu J."/>
            <person name="Bruns T."/>
            <person name="Baldrian P."/>
            <person name="Vilgalys R."/>
            <person name="Henrissat B."/>
            <person name="Grigoriev I.V."/>
            <person name="Hibbett D."/>
            <person name="Nagy L.G."/>
            <person name="Martin F.M."/>
        </authorList>
    </citation>
    <scope>NUCLEOTIDE SEQUENCE</scope>
    <source>
        <strain evidence="2">UH-Tt-Lm1</strain>
    </source>
</reference>
<feature type="region of interest" description="Disordered" evidence="1">
    <location>
        <begin position="75"/>
        <end position="105"/>
    </location>
</feature>
<name>A0A9P6H586_9AGAM</name>
<proteinExistence type="predicted"/>
<organism evidence="2 3">
    <name type="scientific">Thelephora terrestris</name>
    <dbReference type="NCBI Taxonomy" id="56493"/>
    <lineage>
        <taxon>Eukaryota</taxon>
        <taxon>Fungi</taxon>
        <taxon>Dikarya</taxon>
        <taxon>Basidiomycota</taxon>
        <taxon>Agaricomycotina</taxon>
        <taxon>Agaricomycetes</taxon>
        <taxon>Thelephorales</taxon>
        <taxon>Thelephoraceae</taxon>
        <taxon>Thelephora</taxon>
    </lineage>
</organism>
<feature type="compositionally biased region" description="Polar residues" evidence="1">
    <location>
        <begin position="88"/>
        <end position="105"/>
    </location>
</feature>
<evidence type="ECO:0000313" key="2">
    <source>
        <dbReference type="EMBL" id="KAF9779752.1"/>
    </source>
</evidence>
<gene>
    <name evidence="2" type="ORF">BJ322DRAFT_1024185</name>
</gene>
<evidence type="ECO:0000256" key="1">
    <source>
        <dbReference type="SAM" id="MobiDB-lite"/>
    </source>
</evidence>
<dbReference type="Proteomes" id="UP000736335">
    <property type="component" value="Unassembled WGS sequence"/>
</dbReference>
<reference evidence="2" key="1">
    <citation type="journal article" date="2020" name="Nat. Commun.">
        <title>Large-scale genome sequencing of mycorrhizal fungi provides insights into the early evolution of symbiotic traits.</title>
        <authorList>
            <person name="Miyauchi S."/>
            <person name="Kiss E."/>
            <person name="Kuo A."/>
            <person name="Drula E."/>
            <person name="Kohler A."/>
            <person name="Sanchez-Garcia M."/>
            <person name="Morin E."/>
            <person name="Andreopoulos B."/>
            <person name="Barry K.W."/>
            <person name="Bonito G."/>
            <person name="Buee M."/>
            <person name="Carver A."/>
            <person name="Chen C."/>
            <person name="Cichocki N."/>
            <person name="Clum A."/>
            <person name="Culley D."/>
            <person name="Crous P.W."/>
            <person name="Fauchery L."/>
            <person name="Girlanda M."/>
            <person name="Hayes R.D."/>
            <person name="Keri Z."/>
            <person name="LaButti K."/>
            <person name="Lipzen A."/>
            <person name="Lombard V."/>
            <person name="Magnuson J."/>
            <person name="Maillard F."/>
            <person name="Murat C."/>
            <person name="Nolan M."/>
            <person name="Ohm R.A."/>
            <person name="Pangilinan J."/>
            <person name="Pereira M.F."/>
            <person name="Perotto S."/>
            <person name="Peter M."/>
            <person name="Pfister S."/>
            <person name="Riley R."/>
            <person name="Sitrit Y."/>
            <person name="Stielow J.B."/>
            <person name="Szollosi G."/>
            <person name="Zifcakova L."/>
            <person name="Stursova M."/>
            <person name="Spatafora J.W."/>
            <person name="Tedersoo L."/>
            <person name="Vaario L.M."/>
            <person name="Yamada A."/>
            <person name="Yan M."/>
            <person name="Wang P."/>
            <person name="Xu J."/>
            <person name="Bruns T."/>
            <person name="Baldrian P."/>
            <person name="Vilgalys R."/>
            <person name="Dunand C."/>
            <person name="Henrissat B."/>
            <person name="Grigoriev I.V."/>
            <person name="Hibbett D."/>
            <person name="Nagy L.G."/>
            <person name="Martin F.M."/>
        </authorList>
    </citation>
    <scope>NUCLEOTIDE SEQUENCE</scope>
    <source>
        <strain evidence="2">UH-Tt-Lm1</strain>
    </source>
</reference>
<feature type="region of interest" description="Disordered" evidence="1">
    <location>
        <begin position="1"/>
        <end position="29"/>
    </location>
</feature>
<evidence type="ECO:0000313" key="3">
    <source>
        <dbReference type="Proteomes" id="UP000736335"/>
    </source>
</evidence>
<accession>A0A9P6H586</accession>
<dbReference type="EMBL" id="WIUZ02000018">
    <property type="protein sequence ID" value="KAF9779752.1"/>
    <property type="molecule type" value="Genomic_DNA"/>
</dbReference>
<protein>
    <submittedName>
        <fullName evidence="2">Uncharacterized protein</fullName>
    </submittedName>
</protein>
<comment type="caution">
    <text evidence="2">The sequence shown here is derived from an EMBL/GenBank/DDBJ whole genome shotgun (WGS) entry which is preliminary data.</text>
</comment>
<sequence length="105" mass="11420">MPGSNGGSKPRVATQDRTANQQPGPLGVLTVTPSFEDTITLEDERLQLKTACSRVHDAKTHGRSDYDALSVVRGHYKSGRNPKEKPNLNRTSFGLTSKGLSLQQD</sequence>